<dbReference type="EMBL" id="CAFBMS010000116">
    <property type="protein sequence ID" value="CAB4928036.1"/>
    <property type="molecule type" value="Genomic_DNA"/>
</dbReference>
<dbReference type="AlphaFoldDB" id="A0A6J7IBZ6"/>
<evidence type="ECO:0000313" key="1">
    <source>
        <dbReference type="EMBL" id="CAB4928036.1"/>
    </source>
</evidence>
<sequence>MASYLPSYPFSGLTTYWKISPNPVETGASSGEPVPGGIFCFTF</sequence>
<proteinExistence type="predicted"/>
<name>A0A6J7IBZ6_9ZZZZ</name>
<reference evidence="1" key="1">
    <citation type="submission" date="2020-05" db="EMBL/GenBank/DDBJ databases">
        <authorList>
            <person name="Chiriac C."/>
            <person name="Salcher M."/>
            <person name="Ghai R."/>
            <person name="Kavagutti S V."/>
        </authorList>
    </citation>
    <scope>NUCLEOTIDE SEQUENCE</scope>
</reference>
<gene>
    <name evidence="1" type="ORF">UFOPK3614_01225</name>
</gene>
<protein>
    <submittedName>
        <fullName evidence="1">Unannotated protein</fullName>
    </submittedName>
</protein>
<accession>A0A6J7IBZ6</accession>
<organism evidence="1">
    <name type="scientific">freshwater metagenome</name>
    <dbReference type="NCBI Taxonomy" id="449393"/>
    <lineage>
        <taxon>unclassified sequences</taxon>
        <taxon>metagenomes</taxon>
        <taxon>ecological metagenomes</taxon>
    </lineage>
</organism>